<keyword evidence="4" id="KW-1185">Reference proteome</keyword>
<evidence type="ECO:0000256" key="1">
    <source>
        <dbReference type="SAM" id="MobiDB-lite"/>
    </source>
</evidence>
<evidence type="ECO:0000259" key="2">
    <source>
        <dbReference type="Pfam" id="PF15317"/>
    </source>
</evidence>
<dbReference type="InterPro" id="IPR038990">
    <property type="entry name" value="LBH_dom"/>
</dbReference>
<name>A0A8C5DX40_GOUWI</name>
<protein>
    <recommendedName>
        <fullName evidence="2">LBH domain-containing protein</fullName>
    </recommendedName>
</protein>
<dbReference type="GO" id="GO:0045893">
    <property type="term" value="P:positive regulation of DNA-templated transcription"/>
    <property type="evidence" value="ECO:0007669"/>
    <property type="project" value="TreeGrafter"/>
</dbReference>
<accession>A0A8C5DX40</accession>
<dbReference type="Ensembl" id="ENSGWIT00000014353.1">
    <property type="protein sequence ID" value="ENSGWIP00000012903.1"/>
    <property type="gene ID" value="ENSGWIG00000007453.1"/>
</dbReference>
<reference evidence="3" key="1">
    <citation type="submission" date="2020-06" db="EMBL/GenBank/DDBJ databases">
        <authorList>
            <consortium name="Wellcome Sanger Institute Data Sharing"/>
        </authorList>
    </citation>
    <scope>NUCLEOTIDE SEQUENCE [LARGE SCALE GENOMIC DNA]</scope>
</reference>
<dbReference type="GO" id="GO:0005634">
    <property type="term" value="C:nucleus"/>
    <property type="evidence" value="ECO:0007669"/>
    <property type="project" value="TreeGrafter"/>
</dbReference>
<dbReference type="PANTHER" id="PTHR14987:SF4">
    <property type="entry name" value="PROTEIN LBH-LIKE"/>
    <property type="match status" value="1"/>
</dbReference>
<sequence>PISVQITAMPTRIGLVLSQDLGVQQNKVDHEKERLPSIVVEPTEISEVESGELRWPPENMDMDEDEEDLFLEQMTGHSSTHSPFSLNQTPDH</sequence>
<feature type="domain" description="LBH" evidence="2">
    <location>
        <begin position="24"/>
        <end position="68"/>
    </location>
</feature>
<dbReference type="Pfam" id="PF15317">
    <property type="entry name" value="Lbh"/>
    <property type="match status" value="1"/>
</dbReference>
<dbReference type="InterPro" id="IPR042945">
    <property type="entry name" value="LBH_dom_prot"/>
</dbReference>
<dbReference type="PANTHER" id="PTHR14987">
    <property type="entry name" value="PROTEIN LBH-RELATED"/>
    <property type="match status" value="1"/>
</dbReference>
<feature type="compositionally biased region" description="Polar residues" evidence="1">
    <location>
        <begin position="75"/>
        <end position="92"/>
    </location>
</feature>
<proteinExistence type="predicted"/>
<feature type="region of interest" description="Disordered" evidence="1">
    <location>
        <begin position="71"/>
        <end position="92"/>
    </location>
</feature>
<evidence type="ECO:0000313" key="4">
    <source>
        <dbReference type="Proteomes" id="UP000694680"/>
    </source>
</evidence>
<dbReference type="AlphaFoldDB" id="A0A8C5DX40"/>
<organism evidence="3 4">
    <name type="scientific">Gouania willdenowi</name>
    <name type="common">Blunt-snouted clingfish</name>
    <name type="synonym">Lepadogaster willdenowi</name>
    <dbReference type="NCBI Taxonomy" id="441366"/>
    <lineage>
        <taxon>Eukaryota</taxon>
        <taxon>Metazoa</taxon>
        <taxon>Chordata</taxon>
        <taxon>Craniata</taxon>
        <taxon>Vertebrata</taxon>
        <taxon>Euteleostomi</taxon>
        <taxon>Actinopterygii</taxon>
        <taxon>Neopterygii</taxon>
        <taxon>Teleostei</taxon>
        <taxon>Neoteleostei</taxon>
        <taxon>Acanthomorphata</taxon>
        <taxon>Ovalentaria</taxon>
        <taxon>Blenniimorphae</taxon>
        <taxon>Blenniiformes</taxon>
        <taxon>Gobiesocoidei</taxon>
        <taxon>Gobiesocidae</taxon>
        <taxon>Gobiesocinae</taxon>
        <taxon>Gouania</taxon>
    </lineage>
</organism>
<reference evidence="3" key="2">
    <citation type="submission" date="2025-08" db="UniProtKB">
        <authorList>
            <consortium name="Ensembl"/>
        </authorList>
    </citation>
    <scope>IDENTIFICATION</scope>
</reference>
<dbReference type="Proteomes" id="UP000694680">
    <property type="component" value="Chromosome 13"/>
</dbReference>
<reference evidence="3" key="3">
    <citation type="submission" date="2025-09" db="UniProtKB">
        <authorList>
            <consortium name="Ensembl"/>
        </authorList>
    </citation>
    <scope>IDENTIFICATION</scope>
</reference>
<evidence type="ECO:0000313" key="3">
    <source>
        <dbReference type="Ensembl" id="ENSGWIP00000012903.1"/>
    </source>
</evidence>